<proteinExistence type="predicted"/>
<dbReference type="Pfam" id="PF00132">
    <property type="entry name" value="Hexapep"/>
    <property type="match status" value="1"/>
</dbReference>
<dbReference type="OrthoDB" id="285017at2"/>
<organism evidence="4 5">
    <name type="scientific">Rubripirellula reticaptiva</name>
    <dbReference type="NCBI Taxonomy" id="2528013"/>
    <lineage>
        <taxon>Bacteria</taxon>
        <taxon>Pseudomonadati</taxon>
        <taxon>Planctomycetota</taxon>
        <taxon>Planctomycetia</taxon>
        <taxon>Pirellulales</taxon>
        <taxon>Pirellulaceae</taxon>
        <taxon>Rubripirellula</taxon>
    </lineage>
</organism>
<name>A0A5C6F568_9BACT</name>
<keyword evidence="3 4" id="KW-0012">Acyltransferase</keyword>
<dbReference type="PANTHER" id="PTHR23416">
    <property type="entry name" value="SIALIC ACID SYNTHASE-RELATED"/>
    <property type="match status" value="1"/>
</dbReference>
<sequence length="193" mass="20516">MTSTPLRLLRASVLKMSLRVVSGAMSRLRNIWYRLLGVRISGYVWMKSISIPRNFSAITLHAGASLDDGVVLLANGDAGAEQIVIHSAYINRYTMIDAHQKIEICSGCMIGPHCYITDSDHSTAERTGVGSQLMLSKPVTIEDNAWIGAGVIILKGVTIGTGAVVGAGAVVSKSVAPWTVVAGIPAKTIRGRE</sequence>
<dbReference type="InterPro" id="IPR018357">
    <property type="entry name" value="Hexapep_transf_CS"/>
</dbReference>
<dbReference type="PROSITE" id="PS00101">
    <property type="entry name" value="HEXAPEP_TRANSFERASES"/>
    <property type="match status" value="1"/>
</dbReference>
<evidence type="ECO:0000313" key="5">
    <source>
        <dbReference type="Proteomes" id="UP000317977"/>
    </source>
</evidence>
<evidence type="ECO:0000256" key="2">
    <source>
        <dbReference type="ARBA" id="ARBA00022737"/>
    </source>
</evidence>
<comment type="caution">
    <text evidence="4">The sequence shown here is derived from an EMBL/GenBank/DDBJ whole genome shotgun (WGS) entry which is preliminary data.</text>
</comment>
<dbReference type="Proteomes" id="UP000317977">
    <property type="component" value="Unassembled WGS sequence"/>
</dbReference>
<keyword evidence="1 4" id="KW-0808">Transferase</keyword>
<dbReference type="InterPro" id="IPR011004">
    <property type="entry name" value="Trimer_LpxA-like_sf"/>
</dbReference>
<dbReference type="CDD" id="cd04647">
    <property type="entry name" value="LbH_MAT_like"/>
    <property type="match status" value="1"/>
</dbReference>
<keyword evidence="2" id="KW-0677">Repeat</keyword>
<dbReference type="EC" id="2.3.1.18" evidence="4"/>
<evidence type="ECO:0000313" key="4">
    <source>
        <dbReference type="EMBL" id="TWU55216.1"/>
    </source>
</evidence>
<dbReference type="EMBL" id="SJPX01000002">
    <property type="protein sequence ID" value="TWU55216.1"/>
    <property type="molecule type" value="Genomic_DNA"/>
</dbReference>
<evidence type="ECO:0000256" key="1">
    <source>
        <dbReference type="ARBA" id="ARBA00022679"/>
    </source>
</evidence>
<protein>
    <submittedName>
        <fullName evidence="4">Galactoside O-acetyltransferase</fullName>
        <ecNumber evidence="4">2.3.1.18</ecNumber>
    </submittedName>
</protein>
<dbReference type="GO" id="GO:0008870">
    <property type="term" value="F:galactoside O-acetyltransferase activity"/>
    <property type="evidence" value="ECO:0007669"/>
    <property type="project" value="UniProtKB-EC"/>
</dbReference>
<dbReference type="PANTHER" id="PTHR23416:SF78">
    <property type="entry name" value="LIPOPOLYSACCHARIDE BIOSYNTHESIS O-ACETYL TRANSFERASE WBBJ-RELATED"/>
    <property type="match status" value="1"/>
</dbReference>
<keyword evidence="5" id="KW-1185">Reference proteome</keyword>
<accession>A0A5C6F568</accession>
<dbReference type="InterPro" id="IPR051159">
    <property type="entry name" value="Hexapeptide_acetyltransf"/>
</dbReference>
<reference evidence="4 5" key="1">
    <citation type="submission" date="2019-02" db="EMBL/GenBank/DDBJ databases">
        <title>Deep-cultivation of Planctomycetes and their phenomic and genomic characterization uncovers novel biology.</title>
        <authorList>
            <person name="Wiegand S."/>
            <person name="Jogler M."/>
            <person name="Boedeker C."/>
            <person name="Pinto D."/>
            <person name="Vollmers J."/>
            <person name="Rivas-Marin E."/>
            <person name="Kohn T."/>
            <person name="Peeters S.H."/>
            <person name="Heuer A."/>
            <person name="Rast P."/>
            <person name="Oberbeckmann S."/>
            <person name="Bunk B."/>
            <person name="Jeske O."/>
            <person name="Meyerdierks A."/>
            <person name="Storesund J.E."/>
            <person name="Kallscheuer N."/>
            <person name="Luecker S."/>
            <person name="Lage O.M."/>
            <person name="Pohl T."/>
            <person name="Merkel B.J."/>
            <person name="Hornburger P."/>
            <person name="Mueller R.-W."/>
            <person name="Bruemmer F."/>
            <person name="Labrenz M."/>
            <person name="Spormann A.M."/>
            <person name="Op Den Camp H."/>
            <person name="Overmann J."/>
            <person name="Amann R."/>
            <person name="Jetten M.S.M."/>
            <person name="Mascher T."/>
            <person name="Medema M.H."/>
            <person name="Devos D.P."/>
            <person name="Kaster A.-K."/>
            <person name="Ovreas L."/>
            <person name="Rohde M."/>
            <person name="Galperin M.Y."/>
            <person name="Jogler C."/>
        </authorList>
    </citation>
    <scope>NUCLEOTIDE SEQUENCE [LARGE SCALE GENOMIC DNA]</scope>
    <source>
        <strain evidence="4 5">Poly59</strain>
    </source>
</reference>
<evidence type="ECO:0000256" key="3">
    <source>
        <dbReference type="ARBA" id="ARBA00023315"/>
    </source>
</evidence>
<dbReference type="AlphaFoldDB" id="A0A5C6F568"/>
<dbReference type="Gene3D" id="2.160.10.10">
    <property type="entry name" value="Hexapeptide repeat proteins"/>
    <property type="match status" value="1"/>
</dbReference>
<gene>
    <name evidence="4" type="primary">lacA_1</name>
    <name evidence="4" type="ORF">Poly59_15130</name>
</gene>
<dbReference type="InterPro" id="IPR001451">
    <property type="entry name" value="Hexapep"/>
</dbReference>
<dbReference type="SUPFAM" id="SSF51161">
    <property type="entry name" value="Trimeric LpxA-like enzymes"/>
    <property type="match status" value="1"/>
</dbReference>